<dbReference type="SUPFAM" id="SSF48452">
    <property type="entry name" value="TPR-like"/>
    <property type="match status" value="1"/>
</dbReference>
<reference evidence="2" key="1">
    <citation type="submission" date="2016-10" db="EMBL/GenBank/DDBJ databases">
        <authorList>
            <person name="Varghese N."/>
            <person name="Submissions S."/>
        </authorList>
    </citation>
    <scope>NUCLEOTIDE SEQUENCE [LARGE SCALE GENOMIC DNA]</scope>
    <source>
        <strain evidence="2">CGMCC 1.6444</strain>
    </source>
</reference>
<dbReference type="InterPro" id="IPR011990">
    <property type="entry name" value="TPR-like_helical_dom_sf"/>
</dbReference>
<sequence length="215" mass="23433">MPRRRLLNTTMGLGLSLGLAVLPLVAAHAWEARVEGMKNHWERLVTEQPEGEREDGLAALAGQAERLVEANPGEAVPLVWQGIIEASWARERGGLGALSSAKRAREALERAVELDPTGHHGSAYVTLGALYDRVPGGLLGFGDSEVAEAMFQQALAIRPDGIDVHFYYAAFLEEEGRLEAAREHARRAVEGQARPGRQASDEALREQAREMLGRL</sequence>
<dbReference type="AlphaFoldDB" id="A0A1H0HN38"/>
<accession>A0A1H0HN38</accession>
<evidence type="ECO:0000313" key="1">
    <source>
        <dbReference type="EMBL" id="SDO20231.1"/>
    </source>
</evidence>
<gene>
    <name evidence="1" type="ORF">SAMN04487957_104227</name>
</gene>
<dbReference type="STRING" id="419597.SAMN04487957_104227"/>
<dbReference type="EMBL" id="FNIV01000004">
    <property type="protein sequence ID" value="SDO20231.1"/>
    <property type="molecule type" value="Genomic_DNA"/>
</dbReference>
<dbReference type="Pfam" id="PF14559">
    <property type="entry name" value="TPR_19"/>
    <property type="match status" value="1"/>
</dbReference>
<name>A0A1H0HN38_9GAMM</name>
<dbReference type="Proteomes" id="UP000199075">
    <property type="component" value="Unassembled WGS sequence"/>
</dbReference>
<dbReference type="Gene3D" id="1.25.40.10">
    <property type="entry name" value="Tetratricopeptide repeat domain"/>
    <property type="match status" value="1"/>
</dbReference>
<proteinExistence type="predicted"/>
<protein>
    <submittedName>
        <fullName evidence="1">Uncharacterized protein</fullName>
    </submittedName>
</protein>
<organism evidence="1 2">
    <name type="scientific">Halomonas shengliensis</name>
    <dbReference type="NCBI Taxonomy" id="419597"/>
    <lineage>
        <taxon>Bacteria</taxon>
        <taxon>Pseudomonadati</taxon>
        <taxon>Pseudomonadota</taxon>
        <taxon>Gammaproteobacteria</taxon>
        <taxon>Oceanospirillales</taxon>
        <taxon>Halomonadaceae</taxon>
        <taxon>Halomonas</taxon>
    </lineage>
</organism>
<dbReference type="RefSeq" id="WP_089678048.1">
    <property type="nucleotide sequence ID" value="NZ_FNIV01000004.1"/>
</dbReference>
<evidence type="ECO:0000313" key="2">
    <source>
        <dbReference type="Proteomes" id="UP000199075"/>
    </source>
</evidence>
<dbReference type="OrthoDB" id="9812424at2"/>
<keyword evidence="2" id="KW-1185">Reference proteome</keyword>